<name>A0A1B7LKF0_9FIRM</name>
<evidence type="ECO:0000313" key="1">
    <source>
        <dbReference type="EMBL" id="OAT87047.1"/>
    </source>
</evidence>
<dbReference type="EMBL" id="LYVF01000002">
    <property type="protein sequence ID" value="OAT87047.1"/>
    <property type="molecule type" value="Genomic_DNA"/>
</dbReference>
<keyword evidence="2" id="KW-1185">Reference proteome</keyword>
<proteinExistence type="predicted"/>
<evidence type="ECO:0000313" key="2">
    <source>
        <dbReference type="Proteomes" id="UP000078532"/>
    </source>
</evidence>
<protein>
    <submittedName>
        <fullName evidence="1">Uncharacterized protein</fullName>
    </submittedName>
</protein>
<organism evidence="1 2">
    <name type="scientific">Desulfotomaculum copahuensis</name>
    <dbReference type="NCBI Taxonomy" id="1838280"/>
    <lineage>
        <taxon>Bacteria</taxon>
        <taxon>Bacillati</taxon>
        <taxon>Bacillota</taxon>
        <taxon>Clostridia</taxon>
        <taxon>Eubacteriales</taxon>
        <taxon>Desulfotomaculaceae</taxon>
        <taxon>Desulfotomaculum</taxon>
    </lineage>
</organism>
<dbReference type="AlphaFoldDB" id="A0A1B7LKF0"/>
<comment type="caution">
    <text evidence="1">The sequence shown here is derived from an EMBL/GenBank/DDBJ whole genome shotgun (WGS) entry which is preliminary data.</text>
</comment>
<reference evidence="1 2" key="1">
    <citation type="submission" date="2016-04" db="EMBL/GenBank/DDBJ databases">
        <authorList>
            <person name="Evans L.H."/>
            <person name="Alamgir A."/>
            <person name="Owens N."/>
            <person name="Weber N.D."/>
            <person name="Virtaneva K."/>
            <person name="Barbian K."/>
            <person name="Babar A."/>
            <person name="Rosenke K."/>
        </authorList>
    </citation>
    <scope>NUCLEOTIDE SEQUENCE [LARGE SCALE GENOMIC DNA]</scope>
    <source>
        <strain evidence="1 2">LMa1</strain>
    </source>
</reference>
<sequence>MFYILTGFAGGCLIAQLIRFLAGKIICCASCGQRQWVAPGLSGPVCCRCHTALNRTESKAAPETLRTA</sequence>
<accession>A0A1B7LKF0</accession>
<dbReference type="Proteomes" id="UP000078532">
    <property type="component" value="Unassembled WGS sequence"/>
</dbReference>
<gene>
    <name evidence="1" type="ORF">A6M21_01750</name>
</gene>